<dbReference type="GO" id="GO:0016787">
    <property type="term" value="F:hydrolase activity"/>
    <property type="evidence" value="ECO:0007669"/>
    <property type="project" value="UniProtKB-KW"/>
</dbReference>
<dbReference type="Gene3D" id="3.40.50.300">
    <property type="entry name" value="P-loop containing nucleotide triphosphate hydrolases"/>
    <property type="match status" value="1"/>
</dbReference>
<name>A0AAW0DJL5_9AGAR</name>
<keyword evidence="2" id="KW-0378">Hydrolase</keyword>
<evidence type="ECO:0000256" key="1">
    <source>
        <dbReference type="SAM" id="MobiDB-lite"/>
    </source>
</evidence>
<reference evidence="2 3" key="1">
    <citation type="journal article" date="2024" name="J Genomics">
        <title>Draft genome sequencing and assembly of Favolaschia claudopus CIRM-BRFM 2984 isolated from oak limbs.</title>
        <authorList>
            <person name="Navarro D."/>
            <person name="Drula E."/>
            <person name="Chaduli D."/>
            <person name="Cazenave R."/>
            <person name="Ahrendt S."/>
            <person name="Wang J."/>
            <person name="Lipzen A."/>
            <person name="Daum C."/>
            <person name="Barry K."/>
            <person name="Grigoriev I.V."/>
            <person name="Favel A."/>
            <person name="Rosso M.N."/>
            <person name="Martin F."/>
        </authorList>
    </citation>
    <scope>NUCLEOTIDE SEQUENCE [LARGE SCALE GENOMIC DNA]</scope>
    <source>
        <strain evidence="2 3">CIRM-BRFM 2984</strain>
    </source>
</reference>
<dbReference type="Proteomes" id="UP001362999">
    <property type="component" value="Unassembled WGS sequence"/>
</dbReference>
<sequence>MRSKPAGKDPTHHYIEAADRLKRSGARLGRTSTGSARSAGQLEQQLRDGIQPVVTPSAADLEDAKRRFGYREGLHHFAVAGVAGSGKSSLINGLRGLRNKDPGGRCNGDHRDDVVHSLTDIAILRNARSRATLEFTCKEHFVSATRQNVRENLRRAELSEKRVYIVSNLTMLSVAKGNPTTKMARGLSMNLSYLKICFKSQSMLDVDLPPELPEGYAVFMGA</sequence>
<protein>
    <submittedName>
        <fullName evidence="2">P-loop containing nucleoside triphosphate hydrolase protein</fullName>
    </submittedName>
</protein>
<dbReference type="EMBL" id="JAWWNJ010000007">
    <property type="protein sequence ID" value="KAK7052018.1"/>
    <property type="molecule type" value="Genomic_DNA"/>
</dbReference>
<feature type="compositionally biased region" description="Polar residues" evidence="1">
    <location>
        <begin position="30"/>
        <end position="44"/>
    </location>
</feature>
<accession>A0AAW0DJL5</accession>
<evidence type="ECO:0000313" key="3">
    <source>
        <dbReference type="Proteomes" id="UP001362999"/>
    </source>
</evidence>
<gene>
    <name evidence="2" type="ORF">R3P38DRAFT_3386596</name>
</gene>
<keyword evidence="3" id="KW-1185">Reference proteome</keyword>
<dbReference type="AlphaFoldDB" id="A0AAW0DJL5"/>
<dbReference type="InterPro" id="IPR027417">
    <property type="entry name" value="P-loop_NTPase"/>
</dbReference>
<dbReference type="SUPFAM" id="SSF52540">
    <property type="entry name" value="P-loop containing nucleoside triphosphate hydrolases"/>
    <property type="match status" value="1"/>
</dbReference>
<feature type="region of interest" description="Disordered" evidence="1">
    <location>
        <begin position="20"/>
        <end position="44"/>
    </location>
</feature>
<organism evidence="2 3">
    <name type="scientific">Favolaschia claudopus</name>
    <dbReference type="NCBI Taxonomy" id="2862362"/>
    <lineage>
        <taxon>Eukaryota</taxon>
        <taxon>Fungi</taxon>
        <taxon>Dikarya</taxon>
        <taxon>Basidiomycota</taxon>
        <taxon>Agaricomycotina</taxon>
        <taxon>Agaricomycetes</taxon>
        <taxon>Agaricomycetidae</taxon>
        <taxon>Agaricales</taxon>
        <taxon>Marasmiineae</taxon>
        <taxon>Mycenaceae</taxon>
        <taxon>Favolaschia</taxon>
    </lineage>
</organism>
<proteinExistence type="predicted"/>
<comment type="caution">
    <text evidence="2">The sequence shown here is derived from an EMBL/GenBank/DDBJ whole genome shotgun (WGS) entry which is preliminary data.</text>
</comment>
<evidence type="ECO:0000313" key="2">
    <source>
        <dbReference type="EMBL" id="KAK7052018.1"/>
    </source>
</evidence>